<dbReference type="RefSeq" id="WP_139962223.1">
    <property type="nucleotide sequence ID" value="NZ_CP029754.1"/>
</dbReference>
<name>A0A5B8EE77_LACAM</name>
<proteinExistence type="predicted"/>
<organism evidence="1 2">
    <name type="scientific">Lactobacillus amylovorus</name>
    <dbReference type="NCBI Taxonomy" id="1604"/>
    <lineage>
        <taxon>Bacteria</taxon>
        <taxon>Bacillati</taxon>
        <taxon>Bacillota</taxon>
        <taxon>Bacilli</taxon>
        <taxon>Lactobacillales</taxon>
        <taxon>Lactobacillaceae</taxon>
        <taxon>Lactobacillus</taxon>
    </lineage>
</organism>
<gene>
    <name evidence="1" type="ORF">DM298_04355</name>
</gene>
<reference evidence="1 2" key="1">
    <citation type="submission" date="2018-06" db="EMBL/GenBank/DDBJ databases">
        <title>Complete genome sequnece of Lactobacillus amylovorus PMRA3.</title>
        <authorList>
            <person name="Nam Y.-D."/>
            <person name="Chung W.-H."/>
            <person name="Park Y.S."/>
            <person name="Kang J."/>
        </authorList>
    </citation>
    <scope>NUCLEOTIDE SEQUENCE [LARGE SCALE GENOMIC DNA]</scope>
    <source>
        <strain evidence="1 2">PMRA3</strain>
    </source>
</reference>
<protein>
    <submittedName>
        <fullName evidence="1">Uncharacterized protein</fullName>
    </submittedName>
</protein>
<dbReference type="EMBL" id="CP029754">
    <property type="protein sequence ID" value="QDD70193.1"/>
    <property type="molecule type" value="Genomic_DNA"/>
</dbReference>
<evidence type="ECO:0000313" key="1">
    <source>
        <dbReference type="EMBL" id="QDD70193.1"/>
    </source>
</evidence>
<sequence length="60" mass="7230">MTPKQYEKLVKHHRLCVEANKLTKLDKSKTATRLRLVAFKQEAGMYPDEYLKRFDKCWKD</sequence>
<evidence type="ECO:0000313" key="2">
    <source>
        <dbReference type="Proteomes" id="UP000312326"/>
    </source>
</evidence>
<dbReference type="Proteomes" id="UP000312326">
    <property type="component" value="Chromosome"/>
</dbReference>
<dbReference type="AlphaFoldDB" id="A0A5B8EE77"/>
<accession>A0A5B8EE77</accession>